<keyword evidence="3 7" id="KW-0489">Methyltransferase</keyword>
<feature type="binding site" evidence="7">
    <location>
        <position position="122"/>
    </location>
    <ligand>
        <name>S-adenosyl-L-methionine</name>
        <dbReference type="ChEBI" id="CHEBI:59789"/>
    </ligand>
</feature>
<feature type="binding site" evidence="7">
    <location>
        <position position="100"/>
    </location>
    <ligand>
        <name>S-adenosyl-L-methionine</name>
        <dbReference type="ChEBI" id="CHEBI:59789"/>
    </ligand>
</feature>
<dbReference type="EC" id="2.1.1.33" evidence="7"/>
<protein>
    <recommendedName>
        <fullName evidence="7">tRNA (guanine-N(7)-)-methyltransferase</fullName>
        <ecNumber evidence="7">2.1.1.33</ecNumber>
    </recommendedName>
    <alternativeName>
        <fullName evidence="7">tRNA (guanine(46)-N(7))-methyltransferase</fullName>
    </alternativeName>
    <alternativeName>
        <fullName evidence="7">tRNA(m7G46)-methyltransferase</fullName>
    </alternativeName>
</protein>
<keyword evidence="6 7" id="KW-0819">tRNA processing</keyword>
<dbReference type="SUPFAM" id="SSF53335">
    <property type="entry name" value="S-adenosyl-L-methionine-dependent methyltransferases"/>
    <property type="match status" value="1"/>
</dbReference>
<reference evidence="8 9" key="1">
    <citation type="submission" date="2016-10" db="EMBL/GenBank/DDBJ databases">
        <authorList>
            <person name="de Groot N.N."/>
        </authorList>
    </citation>
    <scope>NUCLEOTIDE SEQUENCE [LARGE SCALE GENOMIC DNA]</scope>
    <source>
        <strain evidence="8 9">DSM 15230</strain>
    </source>
</reference>
<dbReference type="GeneID" id="87755639"/>
<dbReference type="GO" id="GO:0043527">
    <property type="term" value="C:tRNA methyltransferase complex"/>
    <property type="evidence" value="ECO:0007669"/>
    <property type="project" value="TreeGrafter"/>
</dbReference>
<dbReference type="RefSeq" id="WP_091363700.1">
    <property type="nucleotide sequence ID" value="NZ_CAUWGZ010000003.1"/>
</dbReference>
<keyword evidence="9" id="KW-1185">Reference proteome</keyword>
<evidence type="ECO:0000256" key="4">
    <source>
        <dbReference type="ARBA" id="ARBA00022679"/>
    </source>
</evidence>
<name>A0A1G5VF46_9FIRM</name>
<dbReference type="CDD" id="cd02440">
    <property type="entry name" value="AdoMet_MTases"/>
    <property type="match status" value="1"/>
</dbReference>
<dbReference type="HAMAP" id="MF_01057">
    <property type="entry name" value="tRNA_methyltr_TrmB"/>
    <property type="match status" value="1"/>
</dbReference>
<evidence type="ECO:0000256" key="5">
    <source>
        <dbReference type="ARBA" id="ARBA00022691"/>
    </source>
</evidence>
<evidence type="ECO:0000256" key="3">
    <source>
        <dbReference type="ARBA" id="ARBA00022603"/>
    </source>
</evidence>
<dbReference type="InterPro" id="IPR055361">
    <property type="entry name" value="tRNA_methyltr_TrmB_bact"/>
</dbReference>
<dbReference type="NCBIfam" id="TIGR00091">
    <property type="entry name" value="tRNA (guanosine(46)-N7)-methyltransferase TrmB"/>
    <property type="match status" value="1"/>
</dbReference>
<dbReference type="UniPathway" id="UPA00989"/>
<feature type="binding site" evidence="7">
    <location>
        <position position="71"/>
    </location>
    <ligand>
        <name>S-adenosyl-L-methionine</name>
        <dbReference type="ChEBI" id="CHEBI:59789"/>
    </ligand>
</feature>
<gene>
    <name evidence="7" type="primary">trmB</name>
    <name evidence="8" type="ORF">SAMN02910343_00602</name>
</gene>
<keyword evidence="5 7" id="KW-0949">S-adenosyl-L-methionine</keyword>
<comment type="pathway">
    <text evidence="7">tRNA modification; N(7)-methylguanine-tRNA biosynthesis.</text>
</comment>
<feature type="region of interest" description="Interaction with RNA" evidence="7">
    <location>
        <begin position="128"/>
        <end position="133"/>
    </location>
</feature>
<proteinExistence type="inferred from homology"/>
<dbReference type="GO" id="GO:0008176">
    <property type="term" value="F:tRNA (guanine(46)-N7)-methyltransferase activity"/>
    <property type="evidence" value="ECO:0007669"/>
    <property type="project" value="UniProtKB-UniRule"/>
</dbReference>
<dbReference type="Proteomes" id="UP000199689">
    <property type="component" value="Unassembled WGS sequence"/>
</dbReference>
<dbReference type="InterPro" id="IPR003358">
    <property type="entry name" value="tRNA_(Gua-N-7)_MeTrfase_Trmb"/>
</dbReference>
<feature type="binding site" evidence="7">
    <location>
        <begin position="195"/>
        <end position="198"/>
    </location>
    <ligand>
        <name>substrate</name>
    </ligand>
</feature>
<accession>A0A1G5VF46</accession>
<dbReference type="NCBIfam" id="NF001080">
    <property type="entry name" value="PRK00121.2-2"/>
    <property type="match status" value="1"/>
</dbReference>
<dbReference type="AlphaFoldDB" id="A0A1G5VF46"/>
<dbReference type="PROSITE" id="PS51625">
    <property type="entry name" value="SAM_MT_TRMB"/>
    <property type="match status" value="1"/>
</dbReference>
<evidence type="ECO:0000313" key="8">
    <source>
        <dbReference type="EMBL" id="SDA44308.1"/>
    </source>
</evidence>
<comment type="similarity">
    <text evidence="7">Belongs to the class I-like SAM-binding methyltransferase superfamily. TrmB family.</text>
</comment>
<dbReference type="PANTHER" id="PTHR23417:SF14">
    <property type="entry name" value="PENTACOTRIPEPTIDE-REPEAT REGION OF PRORP DOMAIN-CONTAINING PROTEIN"/>
    <property type="match status" value="1"/>
</dbReference>
<organism evidence="8 9">
    <name type="scientific">Allisonella histaminiformans</name>
    <dbReference type="NCBI Taxonomy" id="209880"/>
    <lineage>
        <taxon>Bacteria</taxon>
        <taxon>Bacillati</taxon>
        <taxon>Bacillota</taxon>
        <taxon>Negativicutes</taxon>
        <taxon>Veillonellales</taxon>
        <taxon>Veillonellaceae</taxon>
        <taxon>Allisonella</taxon>
    </lineage>
</organism>
<evidence type="ECO:0000256" key="6">
    <source>
        <dbReference type="ARBA" id="ARBA00022694"/>
    </source>
</evidence>
<comment type="function">
    <text evidence="2 7">Catalyzes the formation of N(7)-methylguanine at position 46 (m7G46) in tRNA.</text>
</comment>
<keyword evidence="4 7" id="KW-0808">Transferase</keyword>
<dbReference type="Pfam" id="PF02390">
    <property type="entry name" value="Methyltransf_4"/>
    <property type="match status" value="1"/>
</dbReference>
<comment type="catalytic activity">
    <reaction evidence="1 7">
        <text>guanosine(46) in tRNA + S-adenosyl-L-methionine = N(7)-methylguanosine(46) in tRNA + S-adenosyl-L-homocysteine</text>
        <dbReference type="Rhea" id="RHEA:42708"/>
        <dbReference type="Rhea" id="RHEA-COMP:10188"/>
        <dbReference type="Rhea" id="RHEA-COMP:10189"/>
        <dbReference type="ChEBI" id="CHEBI:57856"/>
        <dbReference type="ChEBI" id="CHEBI:59789"/>
        <dbReference type="ChEBI" id="CHEBI:74269"/>
        <dbReference type="ChEBI" id="CHEBI:74480"/>
        <dbReference type="EC" id="2.1.1.33"/>
    </reaction>
</comment>
<evidence type="ECO:0000313" key="9">
    <source>
        <dbReference type="Proteomes" id="UP000199689"/>
    </source>
</evidence>
<dbReference type="Gene3D" id="3.40.50.150">
    <property type="entry name" value="Vaccinia Virus protein VP39"/>
    <property type="match status" value="1"/>
</dbReference>
<evidence type="ECO:0000256" key="7">
    <source>
        <dbReference type="HAMAP-Rule" id="MF_01057"/>
    </source>
</evidence>
<feature type="binding site" evidence="7">
    <location>
        <position position="158"/>
    </location>
    <ligand>
        <name>substrate</name>
    </ligand>
</feature>
<sequence length="227" mass="26629">MRLRRKPWIDEAIKEYSDFLYLELPVENKGKWKEQFAEPEHPLCVELGTGKGRFISQMAAAHPEWNFVGFERQIGVIYYAGKKVAELDPPVNNVRLVLGDISHIEELFTPGEVDRFFINFCDPWPKARHEKRRLTHRNYLKRYAALLAPEGEICFKTDNRDLFDFSVEEFKAMGWELSDVNYDLHANPIEGDVMTEYEEKFSRKGNKICRLIARRPVKTELNSSEQD</sequence>
<evidence type="ECO:0000256" key="2">
    <source>
        <dbReference type="ARBA" id="ARBA00003015"/>
    </source>
</evidence>
<feature type="binding site" evidence="7">
    <location>
        <position position="46"/>
    </location>
    <ligand>
        <name>S-adenosyl-L-methionine</name>
        <dbReference type="ChEBI" id="CHEBI:59789"/>
    </ligand>
</feature>
<evidence type="ECO:0000256" key="1">
    <source>
        <dbReference type="ARBA" id="ARBA00000142"/>
    </source>
</evidence>
<dbReference type="InterPro" id="IPR029063">
    <property type="entry name" value="SAM-dependent_MTases_sf"/>
</dbReference>
<feature type="binding site" evidence="7">
    <location>
        <position position="126"/>
    </location>
    <ligand>
        <name>substrate</name>
    </ligand>
</feature>
<dbReference type="EMBL" id="FMXA01000006">
    <property type="protein sequence ID" value="SDA44308.1"/>
    <property type="molecule type" value="Genomic_DNA"/>
</dbReference>
<dbReference type="OrthoDB" id="9802090at2"/>
<dbReference type="STRING" id="209880.SAMN02910343_00602"/>
<dbReference type="PANTHER" id="PTHR23417">
    <property type="entry name" value="3-DEOXY-D-MANNO-OCTULOSONIC-ACID TRANSFERASE/TRNA GUANINE-N 7 - -METHYLTRANSFERASE"/>
    <property type="match status" value="1"/>
</dbReference>